<dbReference type="GO" id="GO:0043531">
    <property type="term" value="F:ADP binding"/>
    <property type="evidence" value="ECO:0007669"/>
    <property type="project" value="InterPro"/>
</dbReference>
<dbReference type="AlphaFoldDB" id="A0AA39E3F4"/>
<dbReference type="Gene3D" id="3.40.50.300">
    <property type="entry name" value="P-loop containing nucleotide triphosphate hydrolases"/>
    <property type="match status" value="1"/>
</dbReference>
<dbReference type="EMBL" id="JARBHA010000003">
    <property type="protein sequence ID" value="KAJ9705729.1"/>
    <property type="molecule type" value="Genomic_DNA"/>
</dbReference>
<dbReference type="InterPro" id="IPR002182">
    <property type="entry name" value="NB-ARC"/>
</dbReference>
<name>A0AA39E3F4_VITRO</name>
<reference evidence="3 4" key="1">
    <citation type="journal article" date="2023" name="BMC Biotechnol.">
        <title>Vitis rotundifolia cv Carlos genome sequencing.</title>
        <authorList>
            <person name="Huff M."/>
            <person name="Hulse-Kemp A."/>
            <person name="Scheffler B."/>
            <person name="Youngblood R."/>
            <person name="Simpson S."/>
            <person name="Babiker E."/>
            <person name="Staton M."/>
        </authorList>
    </citation>
    <scope>NUCLEOTIDE SEQUENCE [LARGE SCALE GENOMIC DNA]</scope>
    <source>
        <tissue evidence="3">Leaf</tissue>
    </source>
</reference>
<sequence>MSADHLEFLKSKFMEDLRDAEEEHTGANEIPLHSHFLQIRDDCLYNAISALEECVILSEKREPRKKDGPLHGCTPAELWPLCRAKRLLLKIKKNLESSLASTSDGAVSSSSISLPKVMPRPDSDWDFRHWKIRGFGEQEEEIRDELEDWKKWGKGFKKIGIVGTELVFTNRKVVNFFHYRIWICLSRRLTARDGDGDGDLKEMVRDMLQQCGVKYDRLQDVAEDDLLENLKNALMGNKYLIVFDGIWDIKMDWYLKLGDRLEESESSAGVIITTRLPHVPKQMGMHLHHMAPPIPEEVLFHLTFEEGDFLHHVVQKMKDEIIQQCDGLPLAAQILSKIIPNQMFGER</sequence>
<organism evidence="3 4">
    <name type="scientific">Vitis rotundifolia</name>
    <name type="common">Muscadine grape</name>
    <dbReference type="NCBI Taxonomy" id="103349"/>
    <lineage>
        <taxon>Eukaryota</taxon>
        <taxon>Viridiplantae</taxon>
        <taxon>Streptophyta</taxon>
        <taxon>Embryophyta</taxon>
        <taxon>Tracheophyta</taxon>
        <taxon>Spermatophyta</taxon>
        <taxon>Magnoliopsida</taxon>
        <taxon>eudicotyledons</taxon>
        <taxon>Gunneridae</taxon>
        <taxon>Pentapetalae</taxon>
        <taxon>rosids</taxon>
        <taxon>Vitales</taxon>
        <taxon>Vitaceae</taxon>
        <taxon>Viteae</taxon>
        <taxon>Vitis</taxon>
    </lineage>
</organism>
<proteinExistence type="predicted"/>
<accession>A0AA39E3F4</accession>
<keyword evidence="4" id="KW-1185">Reference proteome</keyword>
<dbReference type="Proteomes" id="UP001168098">
    <property type="component" value="Unassembled WGS sequence"/>
</dbReference>
<evidence type="ECO:0000256" key="1">
    <source>
        <dbReference type="ARBA" id="ARBA00022821"/>
    </source>
</evidence>
<dbReference type="SUPFAM" id="SSF52540">
    <property type="entry name" value="P-loop containing nucleoside triphosphate hydrolases"/>
    <property type="match status" value="1"/>
</dbReference>
<dbReference type="Pfam" id="PF00931">
    <property type="entry name" value="NB-ARC"/>
    <property type="match status" value="1"/>
</dbReference>
<comment type="caution">
    <text evidence="3">The sequence shown here is derived from an EMBL/GenBank/DDBJ whole genome shotgun (WGS) entry which is preliminary data.</text>
</comment>
<protein>
    <recommendedName>
        <fullName evidence="2">NB-ARC domain-containing protein</fullName>
    </recommendedName>
</protein>
<dbReference type="PANTHER" id="PTHR36766:SF70">
    <property type="entry name" value="DISEASE RESISTANCE PROTEIN RGA4"/>
    <property type="match status" value="1"/>
</dbReference>
<dbReference type="PANTHER" id="PTHR36766">
    <property type="entry name" value="PLANT BROAD-SPECTRUM MILDEW RESISTANCE PROTEIN RPW8"/>
    <property type="match status" value="1"/>
</dbReference>
<keyword evidence="1" id="KW-0611">Plant defense</keyword>
<dbReference type="GO" id="GO:0006952">
    <property type="term" value="P:defense response"/>
    <property type="evidence" value="ECO:0007669"/>
    <property type="project" value="UniProtKB-KW"/>
</dbReference>
<dbReference type="InterPro" id="IPR027417">
    <property type="entry name" value="P-loop_NTPase"/>
</dbReference>
<evidence type="ECO:0000259" key="2">
    <source>
        <dbReference type="Pfam" id="PF00931"/>
    </source>
</evidence>
<gene>
    <name evidence="3" type="ORF">PVL29_003695</name>
</gene>
<evidence type="ECO:0000313" key="3">
    <source>
        <dbReference type="EMBL" id="KAJ9705729.1"/>
    </source>
</evidence>
<evidence type="ECO:0000313" key="4">
    <source>
        <dbReference type="Proteomes" id="UP001168098"/>
    </source>
</evidence>
<feature type="domain" description="NB-ARC" evidence="2">
    <location>
        <begin position="171"/>
        <end position="286"/>
    </location>
</feature>